<gene>
    <name evidence="1" type="ORF">HDC12511</name>
</gene>
<accession>Q6IKG2</accession>
<dbReference type="EMBL" id="BK002404">
    <property type="protein sequence ID" value="DAA03910.1"/>
    <property type="molecule type" value="Genomic_DNA"/>
</dbReference>
<organism evidence="1">
    <name type="scientific">Drosophila melanogaster</name>
    <name type="common">Fruit fly</name>
    <dbReference type="NCBI Taxonomy" id="7227"/>
    <lineage>
        <taxon>Eukaryota</taxon>
        <taxon>Metazoa</taxon>
        <taxon>Ecdysozoa</taxon>
        <taxon>Arthropoda</taxon>
        <taxon>Hexapoda</taxon>
        <taxon>Insecta</taxon>
        <taxon>Pterygota</taxon>
        <taxon>Neoptera</taxon>
        <taxon>Endopterygota</taxon>
        <taxon>Diptera</taxon>
        <taxon>Brachycera</taxon>
        <taxon>Muscomorpha</taxon>
        <taxon>Ephydroidea</taxon>
        <taxon>Drosophilidae</taxon>
        <taxon>Drosophila</taxon>
        <taxon>Sophophora</taxon>
    </lineage>
</organism>
<sequence length="52" mass="5869">MTGWGQDEGEEPLRAPKNRINKQPPLLLQILAVIKFTLVYETRAKANPGHID</sequence>
<proteinExistence type="predicted"/>
<protein>
    <submittedName>
        <fullName evidence="1">HDC12511</fullName>
    </submittedName>
</protein>
<name>Q6IKG2_DROME</name>
<evidence type="ECO:0000313" key="1">
    <source>
        <dbReference type="EMBL" id="DAA03910.1"/>
    </source>
</evidence>
<reference evidence="1" key="1">
    <citation type="journal article" date="2003" name="Genome Biol.">
        <title>An integrated gene annotation and transcriptional profiling approach towards the full gene content of the Drosophila genome.</title>
        <authorList>
            <person name="Hild M."/>
            <person name="Beckmann B."/>
            <person name="Haas S.A."/>
            <person name="Koch B."/>
            <person name="Solovyev V."/>
            <person name="Busold C."/>
            <person name="Fellenberg K."/>
            <person name="Boutros M."/>
            <person name="Vingron M."/>
            <person name="Sauer F."/>
            <person name="Hoheisel J.D."/>
            <person name="Paro R."/>
        </authorList>
    </citation>
    <scope>NUCLEOTIDE SEQUENCE</scope>
</reference>
<dbReference type="AlphaFoldDB" id="Q6IKG2"/>